<dbReference type="AlphaFoldDB" id="X1CPN8"/>
<accession>X1CPN8</accession>
<name>X1CPN8_9ZZZZ</name>
<comment type="caution">
    <text evidence="1">The sequence shown here is derived from an EMBL/GenBank/DDBJ whole genome shotgun (WGS) entry which is preliminary data.</text>
</comment>
<protein>
    <submittedName>
        <fullName evidence="1">Uncharacterized protein</fullName>
    </submittedName>
</protein>
<proteinExistence type="predicted"/>
<organism evidence="1">
    <name type="scientific">marine sediment metagenome</name>
    <dbReference type="NCBI Taxonomy" id="412755"/>
    <lineage>
        <taxon>unclassified sequences</taxon>
        <taxon>metagenomes</taxon>
        <taxon>ecological metagenomes</taxon>
    </lineage>
</organism>
<reference evidence="1" key="1">
    <citation type="journal article" date="2014" name="Front. Microbiol.">
        <title>High frequency of phylogenetically diverse reductive dehalogenase-homologous genes in deep subseafloor sedimentary metagenomes.</title>
        <authorList>
            <person name="Kawai M."/>
            <person name="Futagami T."/>
            <person name="Toyoda A."/>
            <person name="Takaki Y."/>
            <person name="Nishi S."/>
            <person name="Hori S."/>
            <person name="Arai W."/>
            <person name="Tsubouchi T."/>
            <person name="Morono Y."/>
            <person name="Uchiyama I."/>
            <person name="Ito T."/>
            <person name="Fujiyama A."/>
            <person name="Inagaki F."/>
            <person name="Takami H."/>
        </authorList>
    </citation>
    <scope>NUCLEOTIDE SEQUENCE</scope>
    <source>
        <strain evidence="1">Expedition CK06-06</strain>
    </source>
</reference>
<dbReference type="EMBL" id="BART01027853">
    <property type="protein sequence ID" value="GAG98093.1"/>
    <property type="molecule type" value="Genomic_DNA"/>
</dbReference>
<evidence type="ECO:0000313" key="1">
    <source>
        <dbReference type="EMBL" id="GAG98093.1"/>
    </source>
</evidence>
<sequence>MGRLKLKALEETRSFYKMELKKEALTERERNDYLKALKLIEKLIEKRKKTGKKGKHKNLLSMIEK</sequence>
<gene>
    <name evidence="1" type="ORF">S01H4_49264</name>
</gene>